<name>A0A5C1Q8B4_9SPIO</name>
<dbReference type="AlphaFoldDB" id="A0A5C1Q8B4"/>
<dbReference type="OrthoDB" id="9786855at2"/>
<dbReference type="PANTHER" id="PTHR37421:SF1">
    <property type="entry name" value="UPF0260 PROTEIN YCGN"/>
    <property type="match status" value="1"/>
</dbReference>
<reference evidence="1 2" key="2">
    <citation type="submission" date="2019-09" db="EMBL/GenBank/DDBJ databases">
        <title>Complete Genome Sequence and Methylome Analysis of free living Spirochaetas.</title>
        <authorList>
            <person name="Leshcheva N."/>
            <person name="Mikheeva N."/>
        </authorList>
    </citation>
    <scope>NUCLEOTIDE SEQUENCE [LARGE SCALE GENOMIC DNA]</scope>
    <source>
        <strain evidence="1 2">P</strain>
    </source>
</reference>
<dbReference type="PANTHER" id="PTHR37421">
    <property type="entry name" value="UPF0260 PROTEIN YCGN"/>
    <property type="match status" value="1"/>
</dbReference>
<keyword evidence="2" id="KW-1185">Reference proteome</keyword>
<dbReference type="InterPro" id="IPR008228">
    <property type="entry name" value="UCP006173"/>
</dbReference>
<dbReference type="RefSeq" id="WP_149566846.1">
    <property type="nucleotide sequence ID" value="NZ_CP035807.1"/>
</dbReference>
<accession>A0A5C1Q8B4</accession>
<gene>
    <name evidence="1" type="ORF">EW093_02370</name>
</gene>
<evidence type="ECO:0008006" key="3">
    <source>
        <dbReference type="Google" id="ProtNLM"/>
    </source>
</evidence>
<evidence type="ECO:0000313" key="1">
    <source>
        <dbReference type="EMBL" id="QEN03588.1"/>
    </source>
</evidence>
<protein>
    <recommendedName>
        <fullName evidence="3">YcgN family cysteine cluster protein</fullName>
    </recommendedName>
</protein>
<sequence>MLKKIDKWWESLCCGCGLCCYEKEFSDEDIIFINMEKPCKFLDCNSNCCTVYNKRFNINPDCKKVNLYEALFNPYLPSSCGYVKSVRFWKRRKNG</sequence>
<dbReference type="KEGG" id="sper:EW093_02370"/>
<organism evidence="1 2">
    <name type="scientific">Thiospirochaeta perfilievii</name>
    <dbReference type="NCBI Taxonomy" id="252967"/>
    <lineage>
        <taxon>Bacteria</taxon>
        <taxon>Pseudomonadati</taxon>
        <taxon>Spirochaetota</taxon>
        <taxon>Spirochaetia</taxon>
        <taxon>Spirochaetales</taxon>
        <taxon>Spirochaetaceae</taxon>
        <taxon>Thiospirochaeta</taxon>
    </lineage>
</organism>
<dbReference type="EMBL" id="CP035807">
    <property type="protein sequence ID" value="QEN03588.1"/>
    <property type="molecule type" value="Genomic_DNA"/>
</dbReference>
<reference evidence="1 2" key="1">
    <citation type="submission" date="2019-02" db="EMBL/GenBank/DDBJ databases">
        <authorList>
            <person name="Fomenkov A."/>
            <person name="Dubinina G."/>
            <person name="Grabovich M."/>
            <person name="Vincze T."/>
            <person name="Roberts R.J."/>
        </authorList>
    </citation>
    <scope>NUCLEOTIDE SEQUENCE [LARGE SCALE GENOMIC DNA]</scope>
    <source>
        <strain evidence="1 2">P</strain>
    </source>
</reference>
<evidence type="ECO:0000313" key="2">
    <source>
        <dbReference type="Proteomes" id="UP000323824"/>
    </source>
</evidence>
<dbReference type="Proteomes" id="UP000323824">
    <property type="component" value="Chromosome"/>
</dbReference>
<proteinExistence type="predicted"/>